<dbReference type="SUPFAM" id="SSF53474">
    <property type="entry name" value="alpha/beta-Hydrolases"/>
    <property type="match status" value="2"/>
</dbReference>
<evidence type="ECO:0000313" key="5">
    <source>
        <dbReference type="Proteomes" id="UP000782241"/>
    </source>
</evidence>
<dbReference type="InterPro" id="IPR000675">
    <property type="entry name" value="Cutinase/axe"/>
</dbReference>
<dbReference type="PANTHER" id="PTHR33630">
    <property type="entry name" value="CUTINASE RV1984C-RELATED-RELATED"/>
    <property type="match status" value="1"/>
</dbReference>
<comment type="caution">
    <text evidence="4">The sequence shown here is derived from an EMBL/GenBank/DDBJ whole genome shotgun (WGS) entry which is preliminary data.</text>
</comment>
<dbReference type="Proteomes" id="UP000782241">
    <property type="component" value="Unassembled WGS sequence"/>
</dbReference>
<name>A0A9P7GVC1_9HYPO</name>
<proteinExistence type="predicted"/>
<dbReference type="Gene3D" id="3.40.50.1820">
    <property type="entry name" value="alpha/beta hydrolase"/>
    <property type="match status" value="2"/>
</dbReference>
<dbReference type="GO" id="GO:0052689">
    <property type="term" value="F:carboxylic ester hydrolase activity"/>
    <property type="evidence" value="ECO:0007669"/>
    <property type="project" value="UniProtKB-ARBA"/>
</dbReference>
<dbReference type="EMBL" id="JAGPUO010000017">
    <property type="protein sequence ID" value="KAG5657549.1"/>
    <property type="molecule type" value="Genomic_DNA"/>
</dbReference>
<evidence type="ECO:0008006" key="6">
    <source>
        <dbReference type="Google" id="ProtNLM"/>
    </source>
</evidence>
<gene>
    <name evidence="4" type="ORF">KAF25_006113</name>
</gene>
<evidence type="ECO:0000256" key="2">
    <source>
        <dbReference type="ARBA" id="ARBA00023157"/>
    </source>
</evidence>
<evidence type="ECO:0000256" key="1">
    <source>
        <dbReference type="ARBA" id="ARBA00022801"/>
    </source>
</evidence>
<evidence type="ECO:0000313" key="4">
    <source>
        <dbReference type="EMBL" id="KAG5657549.1"/>
    </source>
</evidence>
<dbReference type="InterPro" id="IPR029058">
    <property type="entry name" value="AB_hydrolase_fold"/>
</dbReference>
<dbReference type="Pfam" id="PF01083">
    <property type="entry name" value="Cutinase"/>
    <property type="match status" value="2"/>
</dbReference>
<reference evidence="4" key="1">
    <citation type="submission" date="2021-04" db="EMBL/GenBank/DDBJ databases">
        <title>Draft genome of Fusarium avenaceum strain F156N33, isolated from an atmospheric sample in Virginia.</title>
        <authorList>
            <person name="Yang S."/>
            <person name="Vinatzer B.A."/>
            <person name="Coleman J."/>
        </authorList>
    </citation>
    <scope>NUCLEOTIDE SEQUENCE</scope>
    <source>
        <strain evidence="4">F156N33</strain>
    </source>
</reference>
<feature type="signal peptide" evidence="3">
    <location>
        <begin position="1"/>
        <end position="25"/>
    </location>
</feature>
<dbReference type="AlphaFoldDB" id="A0A9P7GVC1"/>
<dbReference type="SMART" id="SM01110">
    <property type="entry name" value="Cutinase"/>
    <property type="match status" value="2"/>
</dbReference>
<sequence>MICIMPYNLLFILQRLSLLIGLVIAQGCDVPGNFTCVSGAHIIAVRGSLESQGPGIIGAVAQQIMSAIPHSDLISLRYPAVYEPYKPSQIEGVEALSLAVWQYAAFCPDTKMILLGYSQGAHIVADVMCGTSSVGFPARAPQPPNISSKIAAIVLMGDPSTTKGQPFHIGSSTGDGIFPRQRPEGCQCVAGKTISFCDAGDPFCEAGGHDLRTHMSYVTSYGHFAGDFAVSMFHKGFHTNDNATMIAFMPLLSFFVALGSALPAALATTSNATCAKGAHIIVARGSLEPQGPGAMGALAEEILKLVPGSDMEALVYPALYDEYLESQPTGVRVMTSIVRNYVKNCPDTQLILMGYSQGAHVIADSICGASSTGFPATLPQPAYITDNIASVILMGDPSLTEGQSFHVGSSKGSGIFPRNLPAGCDSIASKAVSFCDANDPFCEAGGKDLSVHLAYIKVWGEYAVSHVVKAVNKGRD</sequence>
<organism evidence="4 5">
    <name type="scientific">Fusarium avenaceum</name>
    <dbReference type="NCBI Taxonomy" id="40199"/>
    <lineage>
        <taxon>Eukaryota</taxon>
        <taxon>Fungi</taxon>
        <taxon>Dikarya</taxon>
        <taxon>Ascomycota</taxon>
        <taxon>Pezizomycotina</taxon>
        <taxon>Sordariomycetes</taxon>
        <taxon>Hypocreomycetidae</taxon>
        <taxon>Hypocreales</taxon>
        <taxon>Nectriaceae</taxon>
        <taxon>Fusarium</taxon>
        <taxon>Fusarium tricinctum species complex</taxon>
    </lineage>
</organism>
<keyword evidence="2" id="KW-1015">Disulfide bond</keyword>
<keyword evidence="3" id="KW-0732">Signal</keyword>
<keyword evidence="1" id="KW-0378">Hydrolase</keyword>
<protein>
    <recommendedName>
        <fullName evidence="6">Acetylxylan esterase 2</fullName>
    </recommendedName>
</protein>
<accession>A0A9P7GVC1</accession>
<feature type="chain" id="PRO_5040483231" description="Acetylxylan esterase 2" evidence="3">
    <location>
        <begin position="26"/>
        <end position="476"/>
    </location>
</feature>
<dbReference type="PANTHER" id="PTHR33630:SF9">
    <property type="entry name" value="CUTINASE 4"/>
    <property type="match status" value="1"/>
</dbReference>
<keyword evidence="5" id="KW-1185">Reference proteome</keyword>
<evidence type="ECO:0000256" key="3">
    <source>
        <dbReference type="SAM" id="SignalP"/>
    </source>
</evidence>